<comment type="caution">
    <text evidence="2">The sequence shown here is derived from an EMBL/GenBank/DDBJ whole genome shotgun (WGS) entry which is preliminary data.</text>
</comment>
<dbReference type="AlphaFoldDB" id="A0A844Z1I8"/>
<accession>A0A844Z1I8</accession>
<reference evidence="2 3" key="1">
    <citation type="submission" date="2019-12" db="EMBL/GenBank/DDBJ databases">
        <title>Genomic-based taxomic classification of the family Erythrobacteraceae.</title>
        <authorList>
            <person name="Xu L."/>
        </authorList>
    </citation>
    <scope>NUCLEOTIDE SEQUENCE [LARGE SCALE GENOMIC DNA]</scope>
    <source>
        <strain evidence="2 3">M0322</strain>
    </source>
</reference>
<name>A0A844Z1I8_9SPHN</name>
<dbReference type="GO" id="GO:0006465">
    <property type="term" value="P:signal peptide processing"/>
    <property type="evidence" value="ECO:0007669"/>
    <property type="project" value="InterPro"/>
</dbReference>
<evidence type="ECO:0000259" key="1">
    <source>
        <dbReference type="Pfam" id="PF10502"/>
    </source>
</evidence>
<gene>
    <name evidence="2" type="ORF">GRI99_08990</name>
</gene>
<dbReference type="Pfam" id="PF10502">
    <property type="entry name" value="Peptidase_S26"/>
    <property type="match status" value="1"/>
</dbReference>
<organism evidence="2 3">
    <name type="scientific">Alteraurantiacibacter buctensis</name>
    <dbReference type="NCBI Taxonomy" id="1503981"/>
    <lineage>
        <taxon>Bacteria</taxon>
        <taxon>Pseudomonadati</taxon>
        <taxon>Pseudomonadota</taxon>
        <taxon>Alphaproteobacteria</taxon>
        <taxon>Sphingomonadales</taxon>
        <taxon>Erythrobacteraceae</taxon>
        <taxon>Alteraurantiacibacter</taxon>
    </lineage>
</organism>
<dbReference type="OrthoDB" id="7475540at2"/>
<evidence type="ECO:0000313" key="3">
    <source>
        <dbReference type="Proteomes" id="UP000466966"/>
    </source>
</evidence>
<proteinExistence type="predicted"/>
<keyword evidence="3" id="KW-1185">Reference proteome</keyword>
<protein>
    <submittedName>
        <fullName evidence="2">Conjugal transfer protein TraF</fullName>
    </submittedName>
</protein>
<dbReference type="InterPro" id="IPR036286">
    <property type="entry name" value="LexA/Signal_pep-like_sf"/>
</dbReference>
<dbReference type="Proteomes" id="UP000466966">
    <property type="component" value="Unassembled WGS sequence"/>
</dbReference>
<dbReference type="EMBL" id="WTYV01000003">
    <property type="protein sequence ID" value="MXO71773.1"/>
    <property type="molecule type" value="Genomic_DNA"/>
</dbReference>
<feature type="domain" description="Peptidase S26" evidence="1">
    <location>
        <begin position="38"/>
        <end position="167"/>
    </location>
</feature>
<dbReference type="InterPro" id="IPR019533">
    <property type="entry name" value="Peptidase_S26"/>
</dbReference>
<dbReference type="GO" id="GO:0004252">
    <property type="term" value="F:serine-type endopeptidase activity"/>
    <property type="evidence" value="ECO:0007669"/>
    <property type="project" value="InterPro"/>
</dbReference>
<sequence length="169" mass="18657">MTDLLSRWRRPLVLTGLVALPLAWTPLDQFRQDHALLINASPSLPNWAFWLDRQAAITRGSLVFFAPPTSSLIERHFGKDPQLFGKRVLGLPGDVVTHQGMAVLINGKAVATRLPRTRLGIALSRGPEGVIPENCYYVGTEHPRGLDSRYGEIGLICRRQIVGSGRAIL</sequence>
<dbReference type="SUPFAM" id="SSF51306">
    <property type="entry name" value="LexA/Signal peptidase"/>
    <property type="match status" value="1"/>
</dbReference>
<evidence type="ECO:0000313" key="2">
    <source>
        <dbReference type="EMBL" id="MXO71773.1"/>
    </source>
</evidence>
<dbReference type="RefSeq" id="WP_160771732.1">
    <property type="nucleotide sequence ID" value="NZ_WTYV01000003.1"/>
</dbReference>
<dbReference type="Gene3D" id="2.10.109.10">
    <property type="entry name" value="Umud Fragment, subunit A"/>
    <property type="match status" value="1"/>
</dbReference>